<dbReference type="AlphaFoldDB" id="A0A1B6HK05"/>
<dbReference type="EMBL" id="GECU01032745">
    <property type="protein sequence ID" value="JAS74961.1"/>
    <property type="molecule type" value="Transcribed_RNA"/>
</dbReference>
<dbReference type="InterPro" id="IPR005135">
    <property type="entry name" value="Endo/exonuclease/phosphatase"/>
</dbReference>
<dbReference type="Pfam" id="PF14529">
    <property type="entry name" value="Exo_endo_phos_2"/>
    <property type="match status" value="1"/>
</dbReference>
<feature type="non-terminal residue" evidence="2">
    <location>
        <position position="1"/>
    </location>
</feature>
<name>A0A1B6HK05_9HEMI</name>
<organism evidence="2">
    <name type="scientific">Homalodisca liturata</name>
    <dbReference type="NCBI Taxonomy" id="320908"/>
    <lineage>
        <taxon>Eukaryota</taxon>
        <taxon>Metazoa</taxon>
        <taxon>Ecdysozoa</taxon>
        <taxon>Arthropoda</taxon>
        <taxon>Hexapoda</taxon>
        <taxon>Insecta</taxon>
        <taxon>Pterygota</taxon>
        <taxon>Neoptera</taxon>
        <taxon>Paraneoptera</taxon>
        <taxon>Hemiptera</taxon>
        <taxon>Auchenorrhyncha</taxon>
        <taxon>Membracoidea</taxon>
        <taxon>Cicadellidae</taxon>
        <taxon>Cicadellinae</taxon>
        <taxon>Proconiini</taxon>
        <taxon>Homalodisca</taxon>
    </lineage>
</organism>
<feature type="domain" description="Endonuclease/exonuclease/phosphatase" evidence="1">
    <location>
        <begin position="5"/>
        <end position="83"/>
    </location>
</feature>
<dbReference type="InterPro" id="IPR036691">
    <property type="entry name" value="Endo/exonu/phosph_ase_sf"/>
</dbReference>
<dbReference type="PANTHER" id="PTHR47510">
    <property type="entry name" value="REVERSE TRANSCRIPTASE DOMAIN-CONTAINING PROTEIN"/>
    <property type="match status" value="1"/>
</dbReference>
<dbReference type="Gene3D" id="3.60.10.10">
    <property type="entry name" value="Endonuclease/exonuclease/phosphatase"/>
    <property type="match status" value="1"/>
</dbReference>
<reference evidence="2" key="1">
    <citation type="submission" date="2015-11" db="EMBL/GenBank/DDBJ databases">
        <title>De novo transcriptome assembly of four potential Pierce s Disease insect vectors from Arizona vineyards.</title>
        <authorList>
            <person name="Tassone E.E."/>
        </authorList>
    </citation>
    <scope>NUCLEOTIDE SEQUENCE</scope>
</reference>
<accession>A0A1B6HK05</accession>
<dbReference type="SUPFAM" id="SSF56219">
    <property type="entry name" value="DNase I-like"/>
    <property type="match status" value="1"/>
</dbReference>
<feature type="non-terminal residue" evidence="2">
    <location>
        <position position="304"/>
    </location>
</feature>
<proteinExistence type="predicted"/>
<dbReference type="GO" id="GO:0003824">
    <property type="term" value="F:catalytic activity"/>
    <property type="evidence" value="ECO:0007669"/>
    <property type="project" value="InterPro"/>
</dbReference>
<dbReference type="PANTHER" id="PTHR47510:SF3">
    <property type="entry name" value="ENDO_EXONUCLEASE_PHOSPHATASE DOMAIN-CONTAINING PROTEIN"/>
    <property type="match status" value="1"/>
</dbReference>
<protein>
    <recommendedName>
        <fullName evidence="1">Endonuclease/exonuclease/phosphatase domain-containing protein</fullName>
    </recommendedName>
</protein>
<gene>
    <name evidence="2" type="ORF">g.3362</name>
</gene>
<sequence>PSYDNVILIGDFNIDLKTDRSFSEREQMLNFVNNLSLYILPLNSTYHRPDTDSLLDLIITNNESRIMKFGQLHVSGMSYHDVVYVEINLKNKLLASKGSIAIRDFKNVNLEQLKQDCNSLEWNDVFTSEFIDDKVLYLENNVNNLFNKHICFRNVSNKRNPCPWLNDRIKNLMKERNVIYKRYVQTKDYQIWENYKIVRNRVKTVMRDARNQYFSSVLGPDKSSKKVWGALKNFGSSKEPKSNPSPVVDLNSLNEYFCGINNDIDIDLIDYYKSERNSANYGSFKFDQVNSEVVHKALMDISSN</sequence>
<evidence type="ECO:0000259" key="1">
    <source>
        <dbReference type="Pfam" id="PF14529"/>
    </source>
</evidence>
<evidence type="ECO:0000313" key="2">
    <source>
        <dbReference type="EMBL" id="JAS74961.1"/>
    </source>
</evidence>